<dbReference type="Proteomes" id="UP000053681">
    <property type="component" value="Unassembled WGS sequence"/>
</dbReference>
<dbReference type="InterPro" id="IPR018633">
    <property type="entry name" value="DUF2357"/>
</dbReference>
<dbReference type="AlphaFoldDB" id="A0A0V8JR12"/>
<proteinExistence type="predicted"/>
<evidence type="ECO:0000313" key="3">
    <source>
        <dbReference type="Proteomes" id="UP000053681"/>
    </source>
</evidence>
<sequence>MDIHHSGQIPFVKIAMRNCTVTISGKAETLNEEVSESMFFSCTGQDIEKVEVYHPKEREHVQNSPLQPLFFENEQYEVMVVSKEQKELFLVNEMTGIKQKSRSVYGDGQSILFSTILLQNEIGYTTFHVMSGTEKIIAFTLEIFPTKMDYKSDYLSIVESINQSTYGMAYKLVGNTYLKGSLNLTVKDGNWLEFYHLISHHFQPFMKYIKQIEKQPTRTVLKERDFMRGDQLKKSDSLSIGYLRKHPNYFVPAKRGVRLKRNKYVIPNKVIGTSRSDTVDTFENQTVKWMLTTVENKLEQLFLHVMNRKEEYHRSMVKRNMIEEINRMQQAVKTVRSNFFWNQISTKSIYSIDRRIRQVPLYKEVCKYYMMLMRGITLNGEFYTLSLKNTAWLYEYWVYLRIRDLLQAYATLRTHNSIKITQNELFMNTGASHHEFVSKSGKRIYLFYQKEFRSKHTTTQRPDLVLTLEKNSGEYVNYVFDAKYRVHRKGHDLIPKEEDLNTMHRYRDAILNSKNERIIEKAIVLFPSNDKTSVDYFLKSIEKIGIGALPFLPTNEKIVQDFILGLLTKFN</sequence>
<dbReference type="Pfam" id="PF09823">
    <property type="entry name" value="DUF2357"/>
    <property type="match status" value="1"/>
</dbReference>
<dbReference type="EMBL" id="LNQP01000005">
    <property type="protein sequence ID" value="KSU89398.1"/>
    <property type="molecule type" value="Genomic_DNA"/>
</dbReference>
<accession>A0A0V8JR12</accession>
<dbReference type="Pfam" id="PF04411">
    <property type="entry name" value="PDDEXK_7"/>
    <property type="match status" value="1"/>
</dbReference>
<dbReference type="RefSeq" id="WP_051567192.1">
    <property type="nucleotide sequence ID" value="NZ_KQ758628.1"/>
</dbReference>
<reference evidence="2 3" key="1">
    <citation type="submission" date="2015-11" db="EMBL/GenBank/DDBJ databases">
        <title>Bacillus caseinolyticus sp nov.</title>
        <authorList>
            <person name="Dastager S.G."/>
            <person name="Mawlankar R."/>
        </authorList>
    </citation>
    <scope>NUCLEOTIDE SEQUENCE [LARGE SCALE GENOMIC DNA]</scope>
    <source>
        <strain evidence="2 3">SGD-V-76</strain>
    </source>
</reference>
<evidence type="ECO:0000259" key="1">
    <source>
        <dbReference type="Pfam" id="PF09823"/>
    </source>
</evidence>
<dbReference type="InterPro" id="IPR007505">
    <property type="entry name" value="PDDEXK_7"/>
</dbReference>
<organism evidence="2 3">
    <name type="scientific">Priestia veravalensis</name>
    <dbReference type="NCBI Taxonomy" id="1414648"/>
    <lineage>
        <taxon>Bacteria</taxon>
        <taxon>Bacillati</taxon>
        <taxon>Bacillota</taxon>
        <taxon>Bacilli</taxon>
        <taxon>Bacillales</taxon>
        <taxon>Bacillaceae</taxon>
        <taxon>Priestia</taxon>
    </lineage>
</organism>
<protein>
    <recommendedName>
        <fullName evidence="1">DUF2357 domain-containing protein</fullName>
    </recommendedName>
</protein>
<evidence type="ECO:0000313" key="2">
    <source>
        <dbReference type="EMBL" id="KSU89398.1"/>
    </source>
</evidence>
<name>A0A0V8JR12_9BACI</name>
<keyword evidence="3" id="KW-1185">Reference proteome</keyword>
<feature type="domain" description="DUF2357" evidence="1">
    <location>
        <begin position="116"/>
        <end position="346"/>
    </location>
</feature>
<gene>
    <name evidence="2" type="ORF">AS180_02270</name>
</gene>
<comment type="caution">
    <text evidence="2">The sequence shown here is derived from an EMBL/GenBank/DDBJ whole genome shotgun (WGS) entry which is preliminary data.</text>
</comment>